<evidence type="ECO:0000313" key="3">
    <source>
        <dbReference type="EMBL" id="KKL80489.1"/>
    </source>
</evidence>
<keyword evidence="2" id="KW-0067">ATP-binding</keyword>
<reference evidence="3" key="1">
    <citation type="journal article" date="2015" name="Nature">
        <title>Complex archaea that bridge the gap between prokaryotes and eukaryotes.</title>
        <authorList>
            <person name="Spang A."/>
            <person name="Saw J.H."/>
            <person name="Jorgensen S.L."/>
            <person name="Zaremba-Niedzwiedzka K."/>
            <person name="Martijn J."/>
            <person name="Lind A.E."/>
            <person name="van Eijk R."/>
            <person name="Schleper C."/>
            <person name="Guy L."/>
            <person name="Ettema T.J."/>
        </authorList>
    </citation>
    <scope>NUCLEOTIDE SEQUENCE</scope>
</reference>
<dbReference type="GO" id="GO:0016887">
    <property type="term" value="F:ATP hydrolysis activity"/>
    <property type="evidence" value="ECO:0007669"/>
    <property type="project" value="TreeGrafter"/>
</dbReference>
<evidence type="ECO:0000256" key="2">
    <source>
        <dbReference type="ARBA" id="ARBA00022840"/>
    </source>
</evidence>
<dbReference type="GO" id="GO:0005524">
    <property type="term" value="F:ATP binding"/>
    <property type="evidence" value="ECO:0007669"/>
    <property type="project" value="UniProtKB-KW"/>
</dbReference>
<dbReference type="PANTHER" id="PTHR43384:SF4">
    <property type="entry name" value="CELLULOSE BIOSYNTHESIS PROTEIN BCSQ-RELATED"/>
    <property type="match status" value="1"/>
</dbReference>
<feature type="non-terminal residue" evidence="3">
    <location>
        <position position="1"/>
    </location>
</feature>
<proteinExistence type="predicted"/>
<dbReference type="GO" id="GO:0051782">
    <property type="term" value="P:negative regulation of cell division"/>
    <property type="evidence" value="ECO:0007669"/>
    <property type="project" value="TreeGrafter"/>
</dbReference>
<comment type="caution">
    <text evidence="3">The sequence shown here is derived from an EMBL/GenBank/DDBJ whole genome shotgun (WGS) entry which is preliminary data.</text>
</comment>
<name>A0A0F9F2B8_9ZZZZ</name>
<gene>
    <name evidence="3" type="ORF">LCGC14_2004230</name>
</gene>
<dbReference type="InterPro" id="IPR050625">
    <property type="entry name" value="ParA/MinD_ATPase"/>
</dbReference>
<evidence type="ECO:0008006" key="4">
    <source>
        <dbReference type="Google" id="ProtNLM"/>
    </source>
</evidence>
<dbReference type="GO" id="GO:0009898">
    <property type="term" value="C:cytoplasmic side of plasma membrane"/>
    <property type="evidence" value="ECO:0007669"/>
    <property type="project" value="TreeGrafter"/>
</dbReference>
<dbReference type="SUPFAM" id="SSF52540">
    <property type="entry name" value="P-loop containing nucleoside triphosphate hydrolases"/>
    <property type="match status" value="1"/>
</dbReference>
<dbReference type="PANTHER" id="PTHR43384">
    <property type="entry name" value="SEPTUM SITE-DETERMINING PROTEIN MIND HOMOLOG, CHLOROPLASTIC-RELATED"/>
    <property type="match status" value="1"/>
</dbReference>
<protein>
    <recommendedName>
        <fullName evidence="4">CobQ/CobB/MinD/ParA nucleotide binding domain-containing protein</fullName>
    </recommendedName>
</protein>
<dbReference type="AlphaFoldDB" id="A0A0F9F2B8"/>
<dbReference type="GO" id="GO:0005829">
    <property type="term" value="C:cytosol"/>
    <property type="evidence" value="ECO:0007669"/>
    <property type="project" value="TreeGrafter"/>
</dbReference>
<accession>A0A0F9F2B8</accession>
<dbReference type="Gene3D" id="3.40.50.300">
    <property type="entry name" value="P-loop containing nucleotide triphosphate hydrolases"/>
    <property type="match status" value="1"/>
</dbReference>
<evidence type="ECO:0000256" key="1">
    <source>
        <dbReference type="ARBA" id="ARBA00022741"/>
    </source>
</evidence>
<organism evidence="3">
    <name type="scientific">marine sediment metagenome</name>
    <dbReference type="NCBI Taxonomy" id="412755"/>
    <lineage>
        <taxon>unclassified sequences</taxon>
        <taxon>metagenomes</taxon>
        <taxon>ecological metagenomes</taxon>
    </lineage>
</organism>
<sequence>DLADLAGEYDLVILDCGSGIGPEVTDFCELADQVVVVTTPEPTALTDAYGMIKSLALRQLAGRVSILVNFAADRNEAKATHARIAAVAKQFLGRTVYEGGYLLTDPKVPAAVRQRRPFVLAYPWCPASRCLTTLAVKLRPRGIAHKATQKGGFLSRVLKWLD</sequence>
<dbReference type="EMBL" id="LAZR01022838">
    <property type="protein sequence ID" value="KKL80489.1"/>
    <property type="molecule type" value="Genomic_DNA"/>
</dbReference>
<dbReference type="InterPro" id="IPR027417">
    <property type="entry name" value="P-loop_NTPase"/>
</dbReference>
<keyword evidence="1" id="KW-0547">Nucleotide-binding</keyword>